<dbReference type="InParanoid" id="E3J9A6"/>
<dbReference type="AlphaFoldDB" id="E3J9A6"/>
<evidence type="ECO:0000256" key="3">
    <source>
        <dbReference type="ARBA" id="ARBA00023163"/>
    </source>
</evidence>
<dbReference type="Pfam" id="PF00440">
    <property type="entry name" value="TetR_N"/>
    <property type="match status" value="1"/>
</dbReference>
<dbReference type="eggNOG" id="COG1309">
    <property type="taxonomic scope" value="Bacteria"/>
</dbReference>
<dbReference type="OrthoDB" id="4530117at2"/>
<dbReference type="KEGG" id="fri:FraEuI1c_4124"/>
<dbReference type="EMBL" id="CP002299">
    <property type="protein sequence ID" value="ADP82125.1"/>
    <property type="molecule type" value="Genomic_DNA"/>
</dbReference>
<evidence type="ECO:0000256" key="2">
    <source>
        <dbReference type="ARBA" id="ARBA00023125"/>
    </source>
</evidence>
<keyword evidence="1" id="KW-0805">Transcription regulation</keyword>
<evidence type="ECO:0000313" key="6">
    <source>
        <dbReference type="EMBL" id="ADP82125.1"/>
    </source>
</evidence>
<dbReference type="GO" id="GO:0003700">
    <property type="term" value="F:DNA-binding transcription factor activity"/>
    <property type="evidence" value="ECO:0007669"/>
    <property type="project" value="TreeGrafter"/>
</dbReference>
<evidence type="ECO:0000256" key="4">
    <source>
        <dbReference type="PROSITE-ProRule" id="PRU00335"/>
    </source>
</evidence>
<dbReference type="InterPro" id="IPR001647">
    <property type="entry name" value="HTH_TetR"/>
</dbReference>
<protein>
    <submittedName>
        <fullName evidence="6">Regulatory protein TetR</fullName>
    </submittedName>
</protein>
<keyword evidence="7" id="KW-1185">Reference proteome</keyword>
<dbReference type="STRING" id="298654.FraEuI1c_4124"/>
<proteinExistence type="predicted"/>
<reference evidence="6 7" key="1">
    <citation type="submission" date="2010-10" db="EMBL/GenBank/DDBJ databases">
        <title>Complete sequence of Frankia sp. EuI1c.</title>
        <authorList>
            <consortium name="US DOE Joint Genome Institute"/>
            <person name="Lucas S."/>
            <person name="Copeland A."/>
            <person name="Lapidus A."/>
            <person name="Cheng J.-F."/>
            <person name="Bruce D."/>
            <person name="Goodwin L."/>
            <person name="Pitluck S."/>
            <person name="Chertkov O."/>
            <person name="Detter J.C."/>
            <person name="Han C."/>
            <person name="Tapia R."/>
            <person name="Land M."/>
            <person name="Hauser L."/>
            <person name="Jeffries C."/>
            <person name="Kyrpides N."/>
            <person name="Ivanova N."/>
            <person name="Mikhailova N."/>
            <person name="Beauchemin N."/>
            <person name="Sen A."/>
            <person name="Sur S.A."/>
            <person name="Gtari M."/>
            <person name="Wall L."/>
            <person name="Tisa L."/>
            <person name="Woyke T."/>
        </authorList>
    </citation>
    <scope>NUCLEOTIDE SEQUENCE [LARGE SCALE GENOMIC DNA]</scope>
    <source>
        <strain evidence="7">DSM 45817 / CECT 9037 / EuI1c</strain>
    </source>
</reference>
<dbReference type="InterPro" id="IPR050109">
    <property type="entry name" value="HTH-type_TetR-like_transc_reg"/>
</dbReference>
<dbReference type="HOGENOM" id="CLU_091667_0_0_11"/>
<feature type="domain" description="HTH tetR-type" evidence="5">
    <location>
        <begin position="19"/>
        <end position="79"/>
    </location>
</feature>
<dbReference type="PROSITE" id="PS50977">
    <property type="entry name" value="HTH_TETR_2"/>
    <property type="match status" value="1"/>
</dbReference>
<dbReference type="InterPro" id="IPR009057">
    <property type="entry name" value="Homeodomain-like_sf"/>
</dbReference>
<dbReference type="GO" id="GO:0000976">
    <property type="term" value="F:transcription cis-regulatory region binding"/>
    <property type="evidence" value="ECO:0007669"/>
    <property type="project" value="TreeGrafter"/>
</dbReference>
<organism evidence="6 7">
    <name type="scientific">Pseudofrankia inefficax (strain DSM 45817 / CECT 9037 / DDB 130130 / EuI1c)</name>
    <name type="common">Frankia inefficax</name>
    <dbReference type="NCBI Taxonomy" id="298654"/>
    <lineage>
        <taxon>Bacteria</taxon>
        <taxon>Bacillati</taxon>
        <taxon>Actinomycetota</taxon>
        <taxon>Actinomycetes</taxon>
        <taxon>Frankiales</taxon>
        <taxon>Frankiaceae</taxon>
        <taxon>Pseudofrankia</taxon>
    </lineage>
</organism>
<name>E3J9A6_PSEI1</name>
<dbReference type="Proteomes" id="UP000002484">
    <property type="component" value="Chromosome"/>
</dbReference>
<dbReference type="PANTHER" id="PTHR30055:SF234">
    <property type="entry name" value="HTH-TYPE TRANSCRIPTIONAL REGULATOR BETI"/>
    <property type="match status" value="1"/>
</dbReference>
<dbReference type="Gene3D" id="1.10.357.10">
    <property type="entry name" value="Tetracycline Repressor, domain 2"/>
    <property type="match status" value="1"/>
</dbReference>
<sequence length="227" mass="24461">MVLASNSRVRASPVRSHAASDKARLLDATRSLIVEKGVTDFTVRDVLDASRLSFRCFYQHFSGRDELLITLMDETVRACAQQILASVPNSSGPLERLRSAVHVLFEQSAPDERGRPGLLSHFAPLTVSSHPASGRVALQPLLQVFTEMMADAEQAGQVRPRLRSGAAATAVVHTALFLAGVASAGYGHPLTAAEVWDFCTGGLIRGWSPREGSVRASEDADQKPSRD</sequence>
<evidence type="ECO:0000256" key="1">
    <source>
        <dbReference type="ARBA" id="ARBA00023015"/>
    </source>
</evidence>
<keyword evidence="2 4" id="KW-0238">DNA-binding</keyword>
<evidence type="ECO:0000313" key="7">
    <source>
        <dbReference type="Proteomes" id="UP000002484"/>
    </source>
</evidence>
<dbReference type="RefSeq" id="WP_013425243.1">
    <property type="nucleotide sequence ID" value="NC_014666.1"/>
</dbReference>
<dbReference type="SUPFAM" id="SSF46689">
    <property type="entry name" value="Homeodomain-like"/>
    <property type="match status" value="1"/>
</dbReference>
<dbReference type="PANTHER" id="PTHR30055">
    <property type="entry name" value="HTH-TYPE TRANSCRIPTIONAL REGULATOR RUTR"/>
    <property type="match status" value="1"/>
</dbReference>
<gene>
    <name evidence="6" type="ordered locus">FraEuI1c_4124</name>
</gene>
<keyword evidence="3" id="KW-0804">Transcription</keyword>
<evidence type="ECO:0000259" key="5">
    <source>
        <dbReference type="PROSITE" id="PS50977"/>
    </source>
</evidence>
<feature type="DNA-binding region" description="H-T-H motif" evidence="4">
    <location>
        <begin position="42"/>
        <end position="61"/>
    </location>
</feature>
<accession>E3J9A6</accession>